<evidence type="ECO:0000313" key="3">
    <source>
        <dbReference type="EMBL" id="MBK1880596.1"/>
    </source>
</evidence>
<accession>A0A934VP38</accession>
<gene>
    <name evidence="3" type="ORF">JIN87_27165</name>
</gene>
<name>A0A934VP38_9BACT</name>
<evidence type="ECO:0000313" key="4">
    <source>
        <dbReference type="Proteomes" id="UP000617628"/>
    </source>
</evidence>
<dbReference type="PANTHER" id="PTHR33408:SF4">
    <property type="entry name" value="TRANSPOSASE DDE DOMAIN-CONTAINING PROTEIN"/>
    <property type="match status" value="1"/>
</dbReference>
<dbReference type="InterPro" id="IPR008490">
    <property type="entry name" value="Transposase_InsH_N"/>
</dbReference>
<feature type="domain" description="Transposase InsH N-terminal" evidence="2">
    <location>
        <begin position="14"/>
        <end position="98"/>
    </location>
</feature>
<proteinExistence type="predicted"/>
<feature type="region of interest" description="Disordered" evidence="1">
    <location>
        <begin position="169"/>
        <end position="194"/>
    </location>
</feature>
<dbReference type="Pfam" id="PF05598">
    <property type="entry name" value="DUF772"/>
    <property type="match status" value="1"/>
</dbReference>
<protein>
    <submittedName>
        <fullName evidence="3">Transposase</fullName>
    </submittedName>
</protein>
<comment type="caution">
    <text evidence="3">The sequence shown here is derived from an EMBL/GenBank/DDBJ whole genome shotgun (WGS) entry which is preliminary data.</text>
</comment>
<dbReference type="EMBL" id="JAENIL010000102">
    <property type="protein sequence ID" value="MBK1880596.1"/>
    <property type="molecule type" value="Genomic_DNA"/>
</dbReference>
<dbReference type="Proteomes" id="UP000617628">
    <property type="component" value="Unassembled WGS sequence"/>
</dbReference>
<evidence type="ECO:0000256" key="1">
    <source>
        <dbReference type="SAM" id="MobiDB-lite"/>
    </source>
</evidence>
<dbReference type="RefSeq" id="WP_200359734.1">
    <property type="nucleotide sequence ID" value="NZ_JBHLTO010000021.1"/>
</dbReference>
<dbReference type="PANTHER" id="PTHR33408">
    <property type="entry name" value="TRANSPOSASE"/>
    <property type="match status" value="1"/>
</dbReference>
<evidence type="ECO:0000259" key="2">
    <source>
        <dbReference type="Pfam" id="PF05598"/>
    </source>
</evidence>
<reference evidence="3" key="1">
    <citation type="submission" date="2021-01" db="EMBL/GenBank/DDBJ databases">
        <title>Modified the classification status of verrucomicrobia.</title>
        <authorList>
            <person name="Feng X."/>
        </authorList>
    </citation>
    <scope>NUCLEOTIDE SEQUENCE</scope>
    <source>
        <strain evidence="3">KCTC 13126</strain>
    </source>
</reference>
<organism evidence="3 4">
    <name type="scientific">Pelagicoccus mobilis</name>
    <dbReference type="NCBI Taxonomy" id="415221"/>
    <lineage>
        <taxon>Bacteria</taxon>
        <taxon>Pseudomonadati</taxon>
        <taxon>Verrucomicrobiota</taxon>
        <taxon>Opitutia</taxon>
        <taxon>Puniceicoccales</taxon>
        <taxon>Pelagicoccaceae</taxon>
        <taxon>Pelagicoccus</taxon>
    </lineage>
</organism>
<dbReference type="AlphaFoldDB" id="A0A934VP38"/>
<sequence length="280" mass="31084">MLKRTGPRQNELEFVDIETLVPKDHLLRKVEHLYCSENGCPAVDGVMLFKMLLLGYLFDIRSVQRHEQEVKVNLAYHWFLGLGVAGMVPDHSAISRNRVDRFAGTDLYQEIFDAIVLQAMGRKLVDGKTIFTDSTHLKANANKGKFVKRQVSTSGKSYTAELDADNVHDSPSAPWANRACSRNATSSTTSTTTAIPALKGRSLKTRPPTAKGKPIQIRSRDLLELPAASPTPRSCKSSKKSIFDLGNLQKRYYSPGATRSKVIHSSVVRVRNPSSRTFIA</sequence>
<keyword evidence="4" id="KW-1185">Reference proteome</keyword>